<dbReference type="EMBL" id="JAFHAP010000013">
    <property type="protein sequence ID" value="MBN2910548.1"/>
    <property type="molecule type" value="Genomic_DNA"/>
</dbReference>
<evidence type="ECO:0000313" key="3">
    <source>
        <dbReference type="Proteomes" id="UP001177120"/>
    </source>
</evidence>
<proteinExistence type="predicted"/>
<accession>A0ABS2WLY9</accession>
<feature type="domain" description="Aerobactin siderophore biosynthesis IucA/IucC-like C-terminal" evidence="1">
    <location>
        <begin position="67"/>
        <end position="182"/>
    </location>
</feature>
<sequence length="245" mass="27219">MAVATYLHSVLEDLRGKGLAVPLAFPEEVANLDTVSLQSLLKGNVLKTIISDVADHMHTSNQMAAASLFQKRYAYVLLTSVIHPLLYAGIGILADPEQTDVMLDDGLPVGIKLRNPSQWMPIDVADGFFPSIIHTALDRNLKELIDRISSEIGVSPLILWENAGSYVRFLHQKIGNDRELRFPSQRVFCVLFDRIGMYAPALASVYRGCLTEEPDAAECVRTTCCLWYQFPGNSPCPTCPRLKRN</sequence>
<dbReference type="Proteomes" id="UP001177120">
    <property type="component" value="Unassembled WGS sequence"/>
</dbReference>
<gene>
    <name evidence="2" type="ORF">JQC72_13660</name>
</gene>
<dbReference type="InterPro" id="IPR022770">
    <property type="entry name" value="IucA/IucC-like_C"/>
</dbReference>
<reference evidence="2" key="1">
    <citation type="journal article" date="2024" name="Int. J. Syst. Evol. Microbiol.">
        <title>Polycladomyces zharkentensis sp. nov., a novel thermophilic cellulose- and starch-degrading member of the Bacillota from a geothermal aquifer in Kazakhstan.</title>
        <authorList>
            <person name="Mashzhan A."/>
            <person name="Kistaubayeva A."/>
            <person name="Javier-Lopez R."/>
            <person name="Bissenova U."/>
            <person name="Bissenbay A."/>
            <person name="Birkeland N.K."/>
        </authorList>
    </citation>
    <scope>NUCLEOTIDE SEQUENCE</scope>
    <source>
        <strain evidence="2">ZKZ2T</strain>
    </source>
</reference>
<organism evidence="2 3">
    <name type="scientific">Polycladomyces zharkentensis</name>
    <dbReference type="NCBI Taxonomy" id="2807616"/>
    <lineage>
        <taxon>Bacteria</taxon>
        <taxon>Bacillati</taxon>
        <taxon>Bacillota</taxon>
        <taxon>Bacilli</taxon>
        <taxon>Bacillales</taxon>
        <taxon>Thermoactinomycetaceae</taxon>
        <taxon>Polycladomyces</taxon>
    </lineage>
</organism>
<keyword evidence="3" id="KW-1185">Reference proteome</keyword>
<dbReference type="Pfam" id="PF06276">
    <property type="entry name" value="FhuF"/>
    <property type="match status" value="1"/>
</dbReference>
<protein>
    <recommendedName>
        <fullName evidence="1">Aerobactin siderophore biosynthesis IucA/IucC-like C-terminal domain-containing protein</fullName>
    </recommendedName>
</protein>
<evidence type="ECO:0000313" key="2">
    <source>
        <dbReference type="EMBL" id="MBN2910548.1"/>
    </source>
</evidence>
<comment type="caution">
    <text evidence="2">The sequence shown here is derived from an EMBL/GenBank/DDBJ whole genome shotgun (WGS) entry which is preliminary data.</text>
</comment>
<name>A0ABS2WLY9_9BACL</name>
<dbReference type="RefSeq" id="WP_205496593.1">
    <property type="nucleotide sequence ID" value="NZ_JAFHAP010000013.1"/>
</dbReference>
<evidence type="ECO:0000259" key="1">
    <source>
        <dbReference type="Pfam" id="PF06276"/>
    </source>
</evidence>